<dbReference type="Proteomes" id="UP000247233">
    <property type="component" value="Unassembled WGS sequence"/>
</dbReference>
<evidence type="ECO:0000256" key="13">
    <source>
        <dbReference type="ARBA" id="ARBA00023326"/>
    </source>
</evidence>
<dbReference type="EC" id="3.2.1.1" evidence="4"/>
<keyword evidence="8" id="KW-0106">Calcium</keyword>
<feature type="chain" id="PRO_5016399497" description="alpha-amylase" evidence="15">
    <location>
        <begin position="20"/>
        <end position="634"/>
    </location>
</feature>
<comment type="cofactor">
    <cofactor evidence="2">
        <name>Ca(2+)</name>
        <dbReference type="ChEBI" id="CHEBI:29108"/>
    </cofactor>
</comment>
<evidence type="ECO:0000256" key="12">
    <source>
        <dbReference type="ARBA" id="ARBA00023295"/>
    </source>
</evidence>
<keyword evidence="13" id="KW-0624">Polysaccharide degradation</keyword>
<dbReference type="GO" id="GO:2001070">
    <property type="term" value="F:starch binding"/>
    <property type="evidence" value="ECO:0007669"/>
    <property type="project" value="InterPro"/>
</dbReference>
<dbReference type="Pfam" id="PF00128">
    <property type="entry name" value="Alpha-amylase"/>
    <property type="match status" value="1"/>
</dbReference>
<evidence type="ECO:0000256" key="15">
    <source>
        <dbReference type="SAM" id="SignalP"/>
    </source>
</evidence>
<dbReference type="GO" id="GO:0005509">
    <property type="term" value="F:calcium ion binding"/>
    <property type="evidence" value="ECO:0007669"/>
    <property type="project" value="InterPro"/>
</dbReference>
<name>A0A317W2E5_9EURO</name>
<accession>A0A317W2E5</accession>
<evidence type="ECO:0000256" key="4">
    <source>
        <dbReference type="ARBA" id="ARBA00012595"/>
    </source>
</evidence>
<keyword evidence="11" id="KW-0119">Carbohydrate metabolism</keyword>
<keyword evidence="10" id="KW-0325">Glycoprotein</keyword>
<proteinExistence type="inferred from homology"/>
<comment type="similarity">
    <text evidence="3">Belongs to the glycosyl hydrolase 13 family.</text>
</comment>
<evidence type="ECO:0000256" key="14">
    <source>
        <dbReference type="ARBA" id="ARBA00030238"/>
    </source>
</evidence>
<dbReference type="InterPro" id="IPR006047">
    <property type="entry name" value="GH13_cat_dom"/>
</dbReference>
<dbReference type="SUPFAM" id="SSF51011">
    <property type="entry name" value="Glycosyl hydrolase domain"/>
    <property type="match status" value="1"/>
</dbReference>
<keyword evidence="9" id="KW-1015">Disulfide bond</keyword>
<evidence type="ECO:0000313" key="18">
    <source>
        <dbReference type="Proteomes" id="UP000247233"/>
    </source>
</evidence>
<keyword evidence="12" id="KW-0326">Glycosidase</keyword>
<dbReference type="Pfam" id="PF09260">
    <property type="entry name" value="A_amylase_dom_C"/>
    <property type="match status" value="1"/>
</dbReference>
<dbReference type="GeneID" id="37063462"/>
<dbReference type="InterPro" id="IPR013783">
    <property type="entry name" value="Ig-like_fold"/>
</dbReference>
<protein>
    <recommendedName>
        <fullName evidence="4">alpha-amylase</fullName>
        <ecNumber evidence="4">3.2.1.1</ecNumber>
    </recommendedName>
    <alternativeName>
        <fullName evidence="14">1,4-alpha-D-glucan glucanohydrolase</fullName>
    </alternativeName>
</protein>
<dbReference type="InterPro" id="IPR013780">
    <property type="entry name" value="Glyco_hydro_b"/>
</dbReference>
<dbReference type="InterPro" id="IPR034836">
    <property type="entry name" value="CBM20_glucoamylase"/>
</dbReference>
<dbReference type="InterPro" id="IPR017853">
    <property type="entry name" value="GH"/>
</dbReference>
<dbReference type="CDD" id="cd11319">
    <property type="entry name" value="AmyAc_euk_AmyA"/>
    <property type="match status" value="1"/>
</dbReference>
<dbReference type="InterPro" id="IPR002044">
    <property type="entry name" value="CBM20"/>
</dbReference>
<dbReference type="Gene3D" id="2.60.40.1180">
    <property type="entry name" value="Golgi alpha-mannosidase II"/>
    <property type="match status" value="1"/>
</dbReference>
<dbReference type="Gene3D" id="3.20.20.80">
    <property type="entry name" value="Glycosidases"/>
    <property type="match status" value="1"/>
</dbReference>
<dbReference type="FunFam" id="3.20.20.80:FF:000120">
    <property type="entry name" value="Alpha-amylase A"/>
    <property type="match status" value="1"/>
</dbReference>
<sequence length="634" mass="68983">MRFPVASLLLSSALWGRVALGLSAAEWRSQSIYFLLTDRFGRTDNSTTATCDAVEGVYCGGSWQGIINHLDYIQGMGFTAIWISPITEQLSQDTSDGEAYHGYWQQNIYSVNSNFGTADDLKALSAALHDRGMYLMVDVVPNHMGYAGDGDDVDYSVFDPFNSSSYFHPYCLITDYNDIEMAQDCWEGDTIVSLPDLNTTETAVRTIWYDWVADLVANYSIDGLRIDSVLEVEPSFFPGYVDAAGVYCVGEVDDGDPALVCPYQEYVDGVLNYPIYWKLLYAFESTSGSIANLYDMINSVASDCSDPTLLGNFAENHDNPRFAYYTSDYSQAKNVLSYIFFSDGIPIVYAGEEQHYSGGDVPRNREATWLSGYDTSAELYEWIATTNAIRKIAVEMDSAYITYQNDPIYKDTTTLGMRKGPSGHQLITVLSNKGADGASYTLTLSGSGYTSGTVLIEAYSCVEVTVDSNGDIPVAMASGLPRVFLPAADVQGSGLCGTTTTTTSTSSSSSATATSTSTTVTSATATCTATTSTVPITFEEIVTTTYGEEIYLSGSISQLGDWDTSNAVKLSATDYTASDPEWYVTVDLPAGVNFEYKFIKVGTDGDVSWESDPNREFSVPDCGSGSEVVVDTWR</sequence>
<dbReference type="CDD" id="cd05811">
    <property type="entry name" value="CBM20_glucoamylase"/>
    <property type="match status" value="1"/>
</dbReference>
<evidence type="ECO:0000256" key="7">
    <source>
        <dbReference type="ARBA" id="ARBA00022801"/>
    </source>
</evidence>
<evidence type="ECO:0000256" key="1">
    <source>
        <dbReference type="ARBA" id="ARBA00000548"/>
    </source>
</evidence>
<evidence type="ECO:0000256" key="6">
    <source>
        <dbReference type="ARBA" id="ARBA00022729"/>
    </source>
</evidence>
<feature type="signal peptide" evidence="15">
    <location>
        <begin position="1"/>
        <end position="19"/>
    </location>
</feature>
<evidence type="ECO:0000256" key="5">
    <source>
        <dbReference type="ARBA" id="ARBA00022723"/>
    </source>
</evidence>
<gene>
    <name evidence="17" type="ORF">BO70DRAFT_338905</name>
</gene>
<dbReference type="SUPFAM" id="SSF51445">
    <property type="entry name" value="(Trans)glycosidases"/>
    <property type="match status" value="1"/>
</dbReference>
<dbReference type="SMART" id="SM00642">
    <property type="entry name" value="Aamy"/>
    <property type="match status" value="1"/>
</dbReference>
<dbReference type="Gene3D" id="2.60.40.10">
    <property type="entry name" value="Immunoglobulins"/>
    <property type="match status" value="1"/>
</dbReference>
<comment type="caution">
    <text evidence="17">The sequence shown here is derived from an EMBL/GenBank/DDBJ whole genome shotgun (WGS) entry which is preliminary data.</text>
</comment>
<dbReference type="SUPFAM" id="SSF49452">
    <property type="entry name" value="Starch-binding domain-like"/>
    <property type="match status" value="1"/>
</dbReference>
<dbReference type="GO" id="GO:0004556">
    <property type="term" value="F:alpha-amylase activity"/>
    <property type="evidence" value="ECO:0007669"/>
    <property type="project" value="UniProtKB-EC"/>
</dbReference>
<dbReference type="AlphaFoldDB" id="A0A317W2E5"/>
<feature type="domain" description="CBM20" evidence="16">
    <location>
        <begin position="528"/>
        <end position="634"/>
    </location>
</feature>
<dbReference type="SMART" id="SM01065">
    <property type="entry name" value="CBM_2"/>
    <property type="match status" value="1"/>
</dbReference>
<keyword evidence="7" id="KW-0378">Hydrolase</keyword>
<evidence type="ECO:0000256" key="3">
    <source>
        <dbReference type="ARBA" id="ARBA00008061"/>
    </source>
</evidence>
<dbReference type="FunFam" id="2.60.40.10:FF:000552">
    <property type="entry name" value="Related to glucoamylase"/>
    <property type="match status" value="1"/>
</dbReference>
<keyword evidence="6 15" id="KW-0732">Signal</keyword>
<evidence type="ECO:0000256" key="2">
    <source>
        <dbReference type="ARBA" id="ARBA00001913"/>
    </source>
</evidence>
<dbReference type="PANTHER" id="PTHR10357:SF231">
    <property type="entry name" value="ALPHA-AMYLASE"/>
    <property type="match status" value="1"/>
</dbReference>
<dbReference type="InterPro" id="IPR015340">
    <property type="entry name" value="A_amylase_C_dom"/>
</dbReference>
<dbReference type="VEuPathDB" id="FungiDB:BO70DRAFT_338905"/>
<dbReference type="RefSeq" id="XP_025398291.1">
    <property type="nucleotide sequence ID" value="XM_025541225.1"/>
</dbReference>
<dbReference type="SMR" id="A0A317W2E5"/>
<evidence type="ECO:0000256" key="10">
    <source>
        <dbReference type="ARBA" id="ARBA00023180"/>
    </source>
</evidence>
<evidence type="ECO:0000313" key="17">
    <source>
        <dbReference type="EMBL" id="PWY78350.1"/>
    </source>
</evidence>
<evidence type="ECO:0000256" key="8">
    <source>
        <dbReference type="ARBA" id="ARBA00022837"/>
    </source>
</evidence>
<dbReference type="STRING" id="1448321.A0A317W2E5"/>
<dbReference type="PANTHER" id="PTHR10357">
    <property type="entry name" value="ALPHA-AMYLASE FAMILY MEMBER"/>
    <property type="match status" value="1"/>
</dbReference>
<evidence type="ECO:0000259" key="16">
    <source>
        <dbReference type="PROSITE" id="PS51166"/>
    </source>
</evidence>
<dbReference type="OrthoDB" id="204980at2759"/>
<evidence type="ECO:0000256" key="9">
    <source>
        <dbReference type="ARBA" id="ARBA00023157"/>
    </source>
</evidence>
<comment type="catalytic activity">
    <reaction evidence="1">
        <text>Endohydrolysis of (1-&gt;4)-alpha-D-glucosidic linkages in polysaccharides containing three or more (1-&gt;4)-alpha-linked D-glucose units.</text>
        <dbReference type="EC" id="3.2.1.1"/>
    </reaction>
</comment>
<evidence type="ECO:0000256" key="11">
    <source>
        <dbReference type="ARBA" id="ARBA00023277"/>
    </source>
</evidence>
<dbReference type="EMBL" id="MSFL01000017">
    <property type="protein sequence ID" value="PWY78350.1"/>
    <property type="molecule type" value="Genomic_DNA"/>
</dbReference>
<dbReference type="InterPro" id="IPR013784">
    <property type="entry name" value="Carb-bd-like_fold"/>
</dbReference>
<organism evidence="17 18">
    <name type="scientific">Aspergillus heteromorphus CBS 117.55</name>
    <dbReference type="NCBI Taxonomy" id="1448321"/>
    <lineage>
        <taxon>Eukaryota</taxon>
        <taxon>Fungi</taxon>
        <taxon>Dikarya</taxon>
        <taxon>Ascomycota</taxon>
        <taxon>Pezizomycotina</taxon>
        <taxon>Eurotiomycetes</taxon>
        <taxon>Eurotiomycetidae</taxon>
        <taxon>Eurotiales</taxon>
        <taxon>Aspergillaceae</taxon>
        <taxon>Aspergillus</taxon>
        <taxon>Aspergillus subgen. Circumdati</taxon>
    </lineage>
</organism>
<dbReference type="Pfam" id="PF00686">
    <property type="entry name" value="CBM_20"/>
    <property type="match status" value="1"/>
</dbReference>
<dbReference type="GO" id="GO:0000272">
    <property type="term" value="P:polysaccharide catabolic process"/>
    <property type="evidence" value="ECO:0007669"/>
    <property type="project" value="UniProtKB-KW"/>
</dbReference>
<reference evidence="17 18" key="1">
    <citation type="submission" date="2016-12" db="EMBL/GenBank/DDBJ databases">
        <title>The genomes of Aspergillus section Nigri reveals drivers in fungal speciation.</title>
        <authorList>
            <consortium name="DOE Joint Genome Institute"/>
            <person name="Vesth T.C."/>
            <person name="Nybo J."/>
            <person name="Theobald S."/>
            <person name="Brandl J."/>
            <person name="Frisvad J.C."/>
            <person name="Nielsen K.F."/>
            <person name="Lyhne E.K."/>
            <person name="Kogle M.E."/>
            <person name="Kuo A."/>
            <person name="Riley R."/>
            <person name="Clum A."/>
            <person name="Nolan M."/>
            <person name="Lipzen A."/>
            <person name="Salamov A."/>
            <person name="Henrissat B."/>
            <person name="Wiebenga A."/>
            <person name="De Vries R.P."/>
            <person name="Grigoriev I.V."/>
            <person name="Mortensen U.H."/>
            <person name="Andersen M.R."/>
            <person name="Baker S.E."/>
        </authorList>
    </citation>
    <scope>NUCLEOTIDE SEQUENCE [LARGE SCALE GENOMIC DNA]</scope>
    <source>
        <strain evidence="17 18">CBS 117.55</strain>
    </source>
</reference>
<keyword evidence="5" id="KW-0479">Metal-binding</keyword>
<dbReference type="PROSITE" id="PS51166">
    <property type="entry name" value="CBM20"/>
    <property type="match status" value="1"/>
</dbReference>
<keyword evidence="18" id="KW-1185">Reference proteome</keyword>